<evidence type="ECO:0000313" key="9">
    <source>
        <dbReference type="EMBL" id="KAB6136547.1"/>
    </source>
</evidence>
<keyword evidence="2 5" id="KW-0812">Transmembrane</keyword>
<accession>A0A174HNR4</accession>
<dbReference type="GO" id="GO:0016020">
    <property type="term" value="C:membrane"/>
    <property type="evidence" value="ECO:0007669"/>
    <property type="project" value="UniProtKB-SubCell"/>
</dbReference>
<evidence type="ECO:0000256" key="5">
    <source>
        <dbReference type="SAM" id="Phobius"/>
    </source>
</evidence>
<evidence type="ECO:0000313" key="7">
    <source>
        <dbReference type="EMBL" id="KAB6079337.1"/>
    </source>
</evidence>
<organism evidence="7 14">
    <name type="scientific">Bacteroides xylanisolvens</name>
    <dbReference type="NCBI Taxonomy" id="371601"/>
    <lineage>
        <taxon>Bacteria</taxon>
        <taxon>Pseudomonadati</taxon>
        <taxon>Bacteroidota</taxon>
        <taxon>Bacteroidia</taxon>
        <taxon>Bacteroidales</taxon>
        <taxon>Bacteroidaceae</taxon>
        <taxon>Bacteroides</taxon>
    </lineage>
</organism>
<dbReference type="AlphaFoldDB" id="A0A174HNR4"/>
<dbReference type="EMBL" id="JAIWYE010000025">
    <property type="protein sequence ID" value="MCA4704654.1"/>
    <property type="molecule type" value="Genomic_DNA"/>
</dbReference>
<feature type="transmembrane region" description="Helical" evidence="5">
    <location>
        <begin position="58"/>
        <end position="77"/>
    </location>
</feature>
<dbReference type="Pfam" id="PF04932">
    <property type="entry name" value="Wzy_C"/>
    <property type="match status" value="1"/>
</dbReference>
<evidence type="ECO:0000313" key="15">
    <source>
        <dbReference type="Proteomes" id="UP000487596"/>
    </source>
</evidence>
<dbReference type="GeneID" id="69479143"/>
<evidence type="ECO:0000313" key="11">
    <source>
        <dbReference type="EMBL" id="SEB13408.1"/>
    </source>
</evidence>
<feature type="transmembrane region" description="Helical" evidence="5">
    <location>
        <begin position="238"/>
        <end position="255"/>
    </location>
</feature>
<evidence type="ECO:0000256" key="2">
    <source>
        <dbReference type="ARBA" id="ARBA00022692"/>
    </source>
</evidence>
<dbReference type="Proteomes" id="UP000183040">
    <property type="component" value="Unassembled WGS sequence"/>
</dbReference>
<gene>
    <name evidence="9" type="ORF">GA424_15005</name>
    <name evidence="7" type="ORF">GA560_20160</name>
    <name evidence="8" type="ORF">GA574_24695</name>
    <name evidence="10" type="ORF">LD004_13660</name>
    <name evidence="11" type="ORF">SAMN04487924_13614</name>
</gene>
<feature type="transmembrane region" description="Helical" evidence="5">
    <location>
        <begin position="31"/>
        <end position="51"/>
    </location>
</feature>
<dbReference type="Proteomes" id="UP000474077">
    <property type="component" value="Unassembled WGS sequence"/>
</dbReference>
<comment type="subcellular location">
    <subcellularLocation>
        <location evidence="1">Membrane</location>
        <topology evidence="1">Multi-pass membrane protein</topology>
    </subcellularLocation>
</comment>
<dbReference type="RefSeq" id="WP_008021503.1">
    <property type="nucleotide sequence ID" value="NZ_AP031409.1"/>
</dbReference>
<reference evidence="10" key="3">
    <citation type="submission" date="2023-08" db="EMBL/GenBank/DDBJ databases">
        <title>Mucin Metabolism Genes Underlie the Key Renovations of Bacteroides xylanisolvens Genomes in Captive Great Apes.</title>
        <authorList>
            <person name="Nishida A.H."/>
        </authorList>
    </citation>
    <scope>NUCLEOTIDE SEQUENCE</scope>
    <source>
        <strain evidence="10">P13.H9</strain>
    </source>
</reference>
<dbReference type="EMBL" id="WDER01000071">
    <property type="protein sequence ID" value="KAB6079337.1"/>
    <property type="molecule type" value="Genomic_DNA"/>
</dbReference>
<feature type="transmembrane region" description="Helical" evidence="5">
    <location>
        <begin position="165"/>
        <end position="186"/>
    </location>
</feature>
<evidence type="ECO:0000256" key="1">
    <source>
        <dbReference type="ARBA" id="ARBA00004141"/>
    </source>
</evidence>
<dbReference type="EMBL" id="WDEH01000024">
    <property type="protein sequence ID" value="KAB6136547.1"/>
    <property type="molecule type" value="Genomic_DNA"/>
</dbReference>
<evidence type="ECO:0000313" key="12">
    <source>
        <dbReference type="Proteomes" id="UP000183040"/>
    </source>
</evidence>
<evidence type="ECO:0000256" key="4">
    <source>
        <dbReference type="ARBA" id="ARBA00023136"/>
    </source>
</evidence>
<name>A0A174HNR4_9BACE</name>
<evidence type="ECO:0000313" key="13">
    <source>
        <dbReference type="Proteomes" id="UP000435059"/>
    </source>
</evidence>
<dbReference type="Proteomes" id="UP000435059">
    <property type="component" value="Unassembled WGS sequence"/>
</dbReference>
<protein>
    <submittedName>
        <fullName evidence="10">O-antigen ligase family protein</fullName>
    </submittedName>
    <submittedName>
        <fullName evidence="11">O-antigen ligase like membrane protein</fullName>
    </submittedName>
</protein>
<reference evidence="11 12" key="1">
    <citation type="submission" date="2016-10" db="EMBL/GenBank/DDBJ databases">
        <authorList>
            <person name="de Groot N.N."/>
        </authorList>
    </citation>
    <scope>NUCLEOTIDE SEQUENCE [LARGE SCALE GENOMIC DNA]</scope>
    <source>
        <strain evidence="11 12">NLAE-zl-G339</strain>
    </source>
</reference>
<dbReference type="Proteomes" id="UP000487596">
    <property type="component" value="Unassembled WGS sequence"/>
</dbReference>
<feature type="transmembrane region" description="Helical" evidence="5">
    <location>
        <begin position="83"/>
        <end position="101"/>
    </location>
</feature>
<feature type="transmembrane region" description="Helical" evidence="5">
    <location>
        <begin position="334"/>
        <end position="354"/>
    </location>
</feature>
<keyword evidence="10" id="KW-0436">Ligase</keyword>
<evidence type="ECO:0000256" key="3">
    <source>
        <dbReference type="ARBA" id="ARBA00022989"/>
    </source>
</evidence>
<feature type="domain" description="O-antigen ligase-related" evidence="6">
    <location>
        <begin position="200"/>
        <end position="347"/>
    </location>
</feature>
<keyword evidence="13" id="KW-1185">Reference proteome</keyword>
<evidence type="ECO:0000313" key="14">
    <source>
        <dbReference type="Proteomes" id="UP000474077"/>
    </source>
</evidence>
<evidence type="ECO:0000313" key="8">
    <source>
        <dbReference type="EMBL" id="KAB6081353.1"/>
    </source>
</evidence>
<feature type="transmembrane region" description="Helical" evidence="5">
    <location>
        <begin position="375"/>
        <end position="408"/>
    </location>
</feature>
<dbReference type="EMBL" id="WDES01000061">
    <property type="protein sequence ID" value="KAB6081353.1"/>
    <property type="molecule type" value="Genomic_DNA"/>
</dbReference>
<keyword evidence="4 5" id="KW-0472">Membrane</keyword>
<reference evidence="13 14" key="2">
    <citation type="journal article" date="2019" name="Nat. Med.">
        <title>A library of human gut bacterial isolates paired with longitudinal multiomics data enables mechanistic microbiome research.</title>
        <authorList>
            <person name="Poyet M."/>
            <person name="Groussin M."/>
            <person name="Gibbons S.M."/>
            <person name="Avila-Pacheco J."/>
            <person name="Jiang X."/>
            <person name="Kearney S.M."/>
            <person name="Perrotta A.R."/>
            <person name="Berdy B."/>
            <person name="Zhao S."/>
            <person name="Lieberman T.D."/>
            <person name="Swanson P.K."/>
            <person name="Smith M."/>
            <person name="Roesemann S."/>
            <person name="Alexander J.E."/>
            <person name="Rich S.A."/>
            <person name="Livny J."/>
            <person name="Vlamakis H."/>
            <person name="Clish C."/>
            <person name="Bullock K."/>
            <person name="Deik A."/>
            <person name="Scott J."/>
            <person name="Pierce K.A."/>
            <person name="Xavier R.J."/>
            <person name="Alm E.J."/>
        </authorList>
    </citation>
    <scope>NUCLEOTIDE SEQUENCE [LARGE SCALE GENOMIC DNA]</scope>
    <source>
        <strain evidence="9 15">BIOML-A62</strain>
        <strain evidence="7 14">BIOML-A73</strain>
        <strain evidence="8 13">BIOML-A74</strain>
    </source>
</reference>
<dbReference type="InterPro" id="IPR007016">
    <property type="entry name" value="O-antigen_ligase-rel_domated"/>
</dbReference>
<keyword evidence="3 5" id="KW-1133">Transmembrane helix</keyword>
<dbReference type="EMBL" id="FNRP01000036">
    <property type="protein sequence ID" value="SEB13408.1"/>
    <property type="molecule type" value="Genomic_DNA"/>
</dbReference>
<dbReference type="Proteomes" id="UP001198461">
    <property type="component" value="Unassembled WGS sequence"/>
</dbReference>
<evidence type="ECO:0000259" key="6">
    <source>
        <dbReference type="Pfam" id="PF04932"/>
    </source>
</evidence>
<evidence type="ECO:0000313" key="10">
    <source>
        <dbReference type="EMBL" id="MCA4704654.1"/>
    </source>
</evidence>
<proteinExistence type="predicted"/>
<sequence length="421" mass="48145">MKNNFNLDIGKLILYLAIFTPFMPKLKLGEINLYLVEIFLLVFFPLLFPFIRLKFQRIVLAMWGIVLVSTIYSFIYVIEISSLLKVIKGIIYIPLGYLAYVEYKCNPRILCKILYSYFLCSFLSLCLFLFQLSESVSIWSGNGFNSGLSNKCFDLKSMSLVSSGLSAHGVFGDYSCLIFTFALVLFFSKKIKLSMLLTTLMFTVINLMSSVSREALVCFMCVICGLVIKTIRKKKYFVGYIVILIILISVVSIYGEYIPLVNKILYTQEAISTTGNEGNIELRIGAWKLFFSSLIDNPFFILTGYGYNYSFYEDIVRSIALKVKYPFILLPENYFVQFLWYGGVFASIYSILFWKEIFKLCTNVFRPWSLISTTYFLGLLIGSLISGSAITSDLLYCQVLIVLGIMASEKQNNKNNQMNLE</sequence>
<feature type="transmembrane region" description="Helical" evidence="5">
    <location>
        <begin position="113"/>
        <end position="132"/>
    </location>
</feature>
<dbReference type="GO" id="GO:0016874">
    <property type="term" value="F:ligase activity"/>
    <property type="evidence" value="ECO:0007669"/>
    <property type="project" value="UniProtKB-KW"/>
</dbReference>